<evidence type="ECO:0000259" key="3">
    <source>
        <dbReference type="Pfam" id="PF04755"/>
    </source>
</evidence>
<evidence type="ECO:0000256" key="1">
    <source>
        <dbReference type="ARBA" id="ARBA00004474"/>
    </source>
</evidence>
<organism evidence="4 5">
    <name type="scientific">Tetrabaena socialis</name>
    <dbReference type="NCBI Taxonomy" id="47790"/>
    <lineage>
        <taxon>Eukaryota</taxon>
        <taxon>Viridiplantae</taxon>
        <taxon>Chlorophyta</taxon>
        <taxon>core chlorophytes</taxon>
        <taxon>Chlorophyceae</taxon>
        <taxon>CS clade</taxon>
        <taxon>Chlamydomonadales</taxon>
        <taxon>Tetrabaenaceae</taxon>
        <taxon>Tetrabaena</taxon>
    </lineage>
</organism>
<accession>A0A2J8A0K2</accession>
<protein>
    <submittedName>
        <fullName evidence="4">Putative plastid-lipid-associated protein 6, chloroplastic</fullName>
    </submittedName>
</protein>
<dbReference type="EMBL" id="PGGS01000261">
    <property type="protein sequence ID" value="PNH06061.1"/>
    <property type="molecule type" value="Genomic_DNA"/>
</dbReference>
<evidence type="ECO:0000313" key="4">
    <source>
        <dbReference type="EMBL" id="PNH06061.1"/>
    </source>
</evidence>
<dbReference type="Proteomes" id="UP000236333">
    <property type="component" value="Unassembled WGS sequence"/>
</dbReference>
<dbReference type="InterPro" id="IPR006843">
    <property type="entry name" value="PAP/fibrillin_dom"/>
</dbReference>
<dbReference type="PANTHER" id="PTHR31906">
    <property type="entry name" value="PLASTID-LIPID-ASSOCIATED PROTEIN 4, CHLOROPLASTIC-RELATED"/>
    <property type="match status" value="1"/>
</dbReference>
<keyword evidence="2" id="KW-0934">Plastid</keyword>
<comment type="caution">
    <text evidence="4">The sequence shown here is derived from an EMBL/GenBank/DDBJ whole genome shotgun (WGS) entry which is preliminary data.</text>
</comment>
<gene>
    <name evidence="4" type="ORF">TSOC_007627</name>
</gene>
<feature type="domain" description="Plastid lipid-associated protein/fibrillin conserved" evidence="3">
    <location>
        <begin position="51"/>
        <end position="256"/>
    </location>
</feature>
<dbReference type="GO" id="GO:0009536">
    <property type="term" value="C:plastid"/>
    <property type="evidence" value="ECO:0007669"/>
    <property type="project" value="UniProtKB-SubCell"/>
</dbReference>
<dbReference type="AlphaFoldDB" id="A0A2J8A0K2"/>
<name>A0A2J8A0K2_9CHLO</name>
<dbReference type="InterPro" id="IPR039633">
    <property type="entry name" value="PAP"/>
</dbReference>
<dbReference type="Pfam" id="PF04755">
    <property type="entry name" value="PAP_fibrillin"/>
    <property type="match status" value="1"/>
</dbReference>
<keyword evidence="5" id="KW-1185">Reference proteome</keyword>
<comment type="subcellular location">
    <subcellularLocation>
        <location evidence="1">Plastid</location>
    </subcellularLocation>
</comment>
<evidence type="ECO:0000313" key="5">
    <source>
        <dbReference type="Proteomes" id="UP000236333"/>
    </source>
</evidence>
<proteinExistence type="predicted"/>
<evidence type="ECO:0000256" key="2">
    <source>
        <dbReference type="ARBA" id="ARBA00022640"/>
    </source>
</evidence>
<reference evidence="4 5" key="1">
    <citation type="journal article" date="2017" name="Mol. Biol. Evol.">
        <title>The 4-celled Tetrabaena socialis nuclear genome reveals the essential components for genetic control of cell number at the origin of multicellularity in the volvocine lineage.</title>
        <authorList>
            <person name="Featherston J."/>
            <person name="Arakaki Y."/>
            <person name="Hanschen E.R."/>
            <person name="Ferris P.J."/>
            <person name="Michod R.E."/>
            <person name="Olson B.J.S.C."/>
            <person name="Nozaki H."/>
            <person name="Durand P.M."/>
        </authorList>
    </citation>
    <scope>NUCLEOTIDE SEQUENCE [LARGE SCALE GENOMIC DNA]</scope>
    <source>
        <strain evidence="4 5">NIES-571</strain>
    </source>
</reference>
<sequence length="260" mass="28145">MLMQRRGPYCATRLQVNCAAYMRLPSASLRVAVRARVAAFDGPSAEDLLPMKLELLKKVACLNRGAIASSNDKYEVSSLVEVLEEAAAAAASPPSLDGVQGKWELLYSSVEQFRSSPFFWAFQEGLVQSRELSAQIFAFTDAVPGATIGAAFQTISFDTGRLISEVDMEVFPALRGTVVTTSAVEPEPPRSLVVTVQSTRVANSNVLPFADGLAVPVQALVEAVRGPGSTRVTVDVTYLDDDLRVARTRPDGEIFVYRRV</sequence>
<dbReference type="OrthoDB" id="203682at2759"/>